<protein>
    <submittedName>
        <fullName evidence="1">Uncharacterized protein</fullName>
    </submittedName>
</protein>
<keyword evidence="2" id="KW-1185">Reference proteome</keyword>
<dbReference type="Proteomes" id="UP001144978">
    <property type="component" value="Unassembled WGS sequence"/>
</dbReference>
<name>A0ACC1PIM6_9APHY</name>
<organism evidence="1 2">
    <name type="scientific">Trametes sanguinea</name>
    <dbReference type="NCBI Taxonomy" id="158606"/>
    <lineage>
        <taxon>Eukaryota</taxon>
        <taxon>Fungi</taxon>
        <taxon>Dikarya</taxon>
        <taxon>Basidiomycota</taxon>
        <taxon>Agaricomycotina</taxon>
        <taxon>Agaricomycetes</taxon>
        <taxon>Polyporales</taxon>
        <taxon>Polyporaceae</taxon>
        <taxon>Trametes</taxon>
    </lineage>
</organism>
<dbReference type="EMBL" id="JANSHE010002429">
    <property type="protein sequence ID" value="KAJ2992002.1"/>
    <property type="molecule type" value="Genomic_DNA"/>
</dbReference>
<sequence length="81" mass="8989">MPADVDYLKGLLRAFPDYPKKVRVREGHISQANLLMVSSAGHRLLGHLPPPPRPDRVRDAHHALCAPHNLAHDCAVAEQED</sequence>
<evidence type="ECO:0000313" key="1">
    <source>
        <dbReference type="EMBL" id="KAJ2992002.1"/>
    </source>
</evidence>
<comment type="caution">
    <text evidence="1">The sequence shown here is derived from an EMBL/GenBank/DDBJ whole genome shotgun (WGS) entry which is preliminary data.</text>
</comment>
<evidence type="ECO:0000313" key="2">
    <source>
        <dbReference type="Proteomes" id="UP001144978"/>
    </source>
</evidence>
<accession>A0ACC1PIM6</accession>
<reference evidence="1" key="1">
    <citation type="submission" date="2022-08" db="EMBL/GenBank/DDBJ databases">
        <title>Genome Sequence of Pycnoporus sanguineus.</title>
        <authorList>
            <person name="Buettner E."/>
        </authorList>
    </citation>
    <scope>NUCLEOTIDE SEQUENCE</scope>
    <source>
        <strain evidence="1">CG-C14</strain>
    </source>
</reference>
<gene>
    <name evidence="1" type="ORF">NUW54_g8043</name>
</gene>
<proteinExistence type="predicted"/>